<name>A0A160KV92_9MICO</name>
<dbReference type="AlphaFoldDB" id="A0A160KV92"/>
<protein>
    <submittedName>
        <fullName evidence="2">Uncharacterized protein</fullName>
    </submittedName>
</protein>
<accession>A0A160KV92</accession>
<evidence type="ECO:0000313" key="2">
    <source>
        <dbReference type="EMBL" id="AND17870.1"/>
    </source>
</evidence>
<dbReference type="RefSeq" id="WP_068256318.1">
    <property type="nucleotide sequence ID" value="NZ_CP015515.1"/>
</dbReference>
<dbReference type="PATRIC" id="fig|33888.3.peg.3099"/>
<feature type="compositionally biased region" description="Basic residues" evidence="1">
    <location>
        <begin position="18"/>
        <end position="37"/>
    </location>
</feature>
<feature type="compositionally biased region" description="Basic and acidic residues" evidence="1">
    <location>
        <begin position="69"/>
        <end position="88"/>
    </location>
</feature>
<reference evidence="2 3" key="1">
    <citation type="submission" date="2016-05" db="EMBL/GenBank/DDBJ databases">
        <title>Complete genome sequence of Rathayibacter tritici NCPPB 1953.</title>
        <authorList>
            <person name="Park J."/>
            <person name="Lee H.-H."/>
            <person name="Lee S.-W."/>
            <person name="Seo Y.-S."/>
        </authorList>
    </citation>
    <scope>NUCLEOTIDE SEQUENCE [LARGE SCALE GENOMIC DNA]</scope>
    <source>
        <strain evidence="2 3">NCPPB 1953</strain>
    </source>
</reference>
<keyword evidence="3" id="KW-1185">Reference proteome</keyword>
<proteinExistence type="predicted"/>
<dbReference type="OrthoDB" id="5124514at2"/>
<feature type="region of interest" description="Disordered" evidence="1">
    <location>
        <begin position="1"/>
        <end position="53"/>
    </location>
</feature>
<dbReference type="KEGG" id="rtn:A6122_2761"/>
<organism evidence="2 3">
    <name type="scientific">Rathayibacter tritici</name>
    <dbReference type="NCBI Taxonomy" id="33888"/>
    <lineage>
        <taxon>Bacteria</taxon>
        <taxon>Bacillati</taxon>
        <taxon>Actinomycetota</taxon>
        <taxon>Actinomycetes</taxon>
        <taxon>Micrococcales</taxon>
        <taxon>Microbacteriaceae</taxon>
        <taxon>Rathayibacter</taxon>
    </lineage>
</organism>
<dbReference type="Proteomes" id="UP000077071">
    <property type="component" value="Chromosome"/>
</dbReference>
<feature type="region of interest" description="Disordered" evidence="1">
    <location>
        <begin position="69"/>
        <end position="97"/>
    </location>
</feature>
<evidence type="ECO:0000313" key="3">
    <source>
        <dbReference type="Proteomes" id="UP000077071"/>
    </source>
</evidence>
<gene>
    <name evidence="2" type="ORF">A6122_2761</name>
</gene>
<sequence length="284" mass="32514">METSFPQLRCLRADERPHHLRPHPSRPRRCSRSRTSRRTSERGHSGAALGRAAHADIDSADALGDDRLHARGRRIDDPPCGRDRLSGRDRRRRSLGTSAEQIEDYRVRLRSLIWAARLLRELSHTKDEGAVLVAVNWAFDAVYDLSEAYWILTGTKKPSLEWQNDHLASLTPTAGEKVGGLLAVRGAMTHRLLRSSVLSPLRDLPYDFAKLTDWVWAEQSWPAAQRLERRMSWYVDHVSTRPLWHAFDEAEYWFVTNSPVSLTPLNPDDTEGWVYGVSPQYQDT</sequence>
<evidence type="ECO:0000256" key="1">
    <source>
        <dbReference type="SAM" id="MobiDB-lite"/>
    </source>
</evidence>
<dbReference type="EMBL" id="CP015515">
    <property type="protein sequence ID" value="AND17870.1"/>
    <property type="molecule type" value="Genomic_DNA"/>
</dbReference>